<proteinExistence type="predicted"/>
<evidence type="ECO:0000256" key="1">
    <source>
        <dbReference type="SAM" id="Phobius"/>
    </source>
</evidence>
<accession>A0A178KH43</accession>
<evidence type="ECO:0000313" key="3">
    <source>
        <dbReference type="Proteomes" id="UP000078503"/>
    </source>
</evidence>
<dbReference type="AlphaFoldDB" id="A0A178KH43"/>
<organism evidence="2 3">
    <name type="scientific">Photobacterium jeanii</name>
    <dbReference type="NCBI Taxonomy" id="858640"/>
    <lineage>
        <taxon>Bacteria</taxon>
        <taxon>Pseudomonadati</taxon>
        <taxon>Pseudomonadota</taxon>
        <taxon>Gammaproteobacteria</taxon>
        <taxon>Vibrionales</taxon>
        <taxon>Vibrionaceae</taxon>
        <taxon>Photobacterium</taxon>
    </lineage>
</organism>
<protein>
    <recommendedName>
        <fullName evidence="4">MSHA biogenesis protein MshO</fullName>
    </recommendedName>
</protein>
<evidence type="ECO:0000313" key="2">
    <source>
        <dbReference type="EMBL" id="OAN16520.1"/>
    </source>
</evidence>
<dbReference type="Proteomes" id="UP000078503">
    <property type="component" value="Unassembled WGS sequence"/>
</dbReference>
<feature type="transmembrane region" description="Helical" evidence="1">
    <location>
        <begin position="12"/>
        <end position="31"/>
    </location>
</feature>
<dbReference type="RefSeq" id="WP_068330784.1">
    <property type="nucleotide sequence ID" value="NZ_LVHF01000018.1"/>
</dbReference>
<dbReference type="NCBIfam" id="TIGR02532">
    <property type="entry name" value="IV_pilin_GFxxxE"/>
    <property type="match status" value="1"/>
</dbReference>
<comment type="caution">
    <text evidence="2">The sequence shown here is derived from an EMBL/GenBank/DDBJ whole genome shotgun (WGS) entry which is preliminary data.</text>
</comment>
<name>A0A178KH43_9GAMM</name>
<keyword evidence="1" id="KW-0812">Transmembrane</keyword>
<sequence length="253" mass="28243">MLQRGFTLIEMVLTMVVIAIITLGVSSYLQLGADGYVDTVIRERQQGEARFAMERISREVRHAVPNSLSVSTDNKCLTFVPIKQHGFYFDFTNLTNQLNVVKPSGSSAGNVGDRLIINPSHSDDFFPPVANKVDALAQSARIEQQSTNSYTLKTTRIPTFASLSSGERFYTYDRRITFCFTGTELTRNGLIWESQQSENEAVMAKNINRVKSSFNLSSASLSRSALVQITMVIGNRKEEESQFSHDVQVLNVP</sequence>
<dbReference type="InterPro" id="IPR012902">
    <property type="entry name" value="N_methyl_site"/>
</dbReference>
<keyword evidence="3" id="KW-1185">Reference proteome</keyword>
<keyword evidence="1" id="KW-0472">Membrane</keyword>
<dbReference type="EMBL" id="LVHF01000018">
    <property type="protein sequence ID" value="OAN16520.1"/>
    <property type="molecule type" value="Genomic_DNA"/>
</dbReference>
<gene>
    <name evidence="2" type="ORF">A3K86_10130</name>
</gene>
<dbReference type="Pfam" id="PF07963">
    <property type="entry name" value="N_methyl"/>
    <property type="match status" value="1"/>
</dbReference>
<dbReference type="PROSITE" id="PS00409">
    <property type="entry name" value="PROKAR_NTER_METHYL"/>
    <property type="match status" value="1"/>
</dbReference>
<dbReference type="OrthoDB" id="9788802at2"/>
<reference evidence="2 3" key="1">
    <citation type="submission" date="2016-03" db="EMBL/GenBank/DDBJ databases">
        <title>Photobacterium proteolyticum sp. nov. a protease producing bacterium isolated from ocean sediments of Laizhou Bay.</title>
        <authorList>
            <person name="Li Y."/>
        </authorList>
    </citation>
    <scope>NUCLEOTIDE SEQUENCE [LARGE SCALE GENOMIC DNA]</scope>
    <source>
        <strain evidence="2 3">R-40508</strain>
    </source>
</reference>
<dbReference type="STRING" id="858640.A3K86_10130"/>
<keyword evidence="1" id="KW-1133">Transmembrane helix</keyword>
<evidence type="ECO:0008006" key="4">
    <source>
        <dbReference type="Google" id="ProtNLM"/>
    </source>
</evidence>